<dbReference type="Gene3D" id="1.10.510.10">
    <property type="entry name" value="Transferase(Phosphotransferase) domain 1"/>
    <property type="match status" value="1"/>
</dbReference>
<dbReference type="PANTHER" id="PTHR23257">
    <property type="entry name" value="SERINE-THREONINE PROTEIN KINASE"/>
    <property type="match status" value="1"/>
</dbReference>
<dbReference type="AlphaFoldDB" id="A0A8H3E7T2"/>
<dbReference type="Pfam" id="PF07714">
    <property type="entry name" value="PK_Tyr_Ser-Thr"/>
    <property type="match status" value="1"/>
</dbReference>
<dbReference type="GO" id="GO:0007165">
    <property type="term" value="P:signal transduction"/>
    <property type="evidence" value="ECO:0007669"/>
    <property type="project" value="TreeGrafter"/>
</dbReference>
<sequence length="204" mass="22792">MRWAAPELLSEEAQTKTTQTDVYALGMTMLETFTGGFPFPDRTDINVIFAVVGGALPIRPKELGSGQKGDLMWQLLLDCWNRNPNKRPSAAQVVKAHMQGMITLNVQGHHWDGSELQLKELNLPKILINDMYAPIRKLYIPAMCDSISISLLPFVMTAGRDRQRVKYQTEGIDVGMATVSPNLACSENKNGLVFRITVDRRDMA</sequence>
<dbReference type="SUPFAM" id="SSF56112">
    <property type="entry name" value="Protein kinase-like (PK-like)"/>
    <property type="match status" value="1"/>
</dbReference>
<proteinExistence type="predicted"/>
<dbReference type="GO" id="GO:0004672">
    <property type="term" value="F:protein kinase activity"/>
    <property type="evidence" value="ECO:0007669"/>
    <property type="project" value="InterPro"/>
</dbReference>
<dbReference type="GO" id="GO:0005524">
    <property type="term" value="F:ATP binding"/>
    <property type="evidence" value="ECO:0007669"/>
    <property type="project" value="InterPro"/>
</dbReference>
<evidence type="ECO:0000313" key="2">
    <source>
        <dbReference type="EMBL" id="CAE7170460.1"/>
    </source>
</evidence>
<protein>
    <recommendedName>
        <fullName evidence="1">Protein kinase domain-containing protein</fullName>
    </recommendedName>
</protein>
<evidence type="ECO:0000313" key="3">
    <source>
        <dbReference type="Proteomes" id="UP000663827"/>
    </source>
</evidence>
<evidence type="ECO:0000259" key="1">
    <source>
        <dbReference type="PROSITE" id="PS50011"/>
    </source>
</evidence>
<dbReference type="InterPro" id="IPR001245">
    <property type="entry name" value="Ser-Thr/Tyr_kinase_cat_dom"/>
</dbReference>
<feature type="domain" description="Protein kinase" evidence="1">
    <location>
        <begin position="1"/>
        <end position="102"/>
    </location>
</feature>
<dbReference type="GO" id="GO:0005737">
    <property type="term" value="C:cytoplasm"/>
    <property type="evidence" value="ECO:0007669"/>
    <property type="project" value="TreeGrafter"/>
</dbReference>
<dbReference type="InterPro" id="IPR050167">
    <property type="entry name" value="Ser_Thr_protein_kinase"/>
</dbReference>
<name>A0A8H3E7T2_9AGAM</name>
<dbReference type="EMBL" id="CAJNJQ010002254">
    <property type="protein sequence ID" value="CAE7170460.1"/>
    <property type="molecule type" value="Genomic_DNA"/>
</dbReference>
<dbReference type="InterPro" id="IPR011009">
    <property type="entry name" value="Kinase-like_dom_sf"/>
</dbReference>
<dbReference type="Proteomes" id="UP000663827">
    <property type="component" value="Unassembled WGS sequence"/>
</dbReference>
<gene>
    <name evidence="2" type="ORF">RDB_LOCUS105663</name>
</gene>
<dbReference type="InterPro" id="IPR000719">
    <property type="entry name" value="Prot_kinase_dom"/>
</dbReference>
<comment type="caution">
    <text evidence="2">The sequence shown here is derived from an EMBL/GenBank/DDBJ whole genome shotgun (WGS) entry which is preliminary data.</text>
</comment>
<accession>A0A8H3E7T2</accession>
<organism evidence="2 3">
    <name type="scientific">Rhizoctonia solani</name>
    <dbReference type="NCBI Taxonomy" id="456999"/>
    <lineage>
        <taxon>Eukaryota</taxon>
        <taxon>Fungi</taxon>
        <taxon>Dikarya</taxon>
        <taxon>Basidiomycota</taxon>
        <taxon>Agaricomycotina</taxon>
        <taxon>Agaricomycetes</taxon>
        <taxon>Cantharellales</taxon>
        <taxon>Ceratobasidiaceae</taxon>
        <taxon>Rhizoctonia</taxon>
    </lineage>
</organism>
<dbReference type="PROSITE" id="PS50011">
    <property type="entry name" value="PROTEIN_KINASE_DOM"/>
    <property type="match status" value="1"/>
</dbReference>
<reference evidence="2" key="1">
    <citation type="submission" date="2021-01" db="EMBL/GenBank/DDBJ databases">
        <authorList>
            <person name="Kaushik A."/>
        </authorList>
    </citation>
    <scope>NUCLEOTIDE SEQUENCE</scope>
    <source>
        <strain evidence="2">AG5</strain>
    </source>
</reference>